<evidence type="ECO:0000256" key="6">
    <source>
        <dbReference type="RuleBase" id="RU363126"/>
    </source>
</evidence>
<accession>A0A183FA32</accession>
<dbReference type="GO" id="GO:0034707">
    <property type="term" value="C:chloride channel complex"/>
    <property type="evidence" value="ECO:0007669"/>
    <property type="project" value="UniProtKB-KW"/>
</dbReference>
<keyword evidence="6" id="KW-0868">Chloride</keyword>
<comment type="similarity">
    <text evidence="5 6">Belongs to the anion channel-forming bestrophin (TC 1.A.46) family. Calcium-sensitive chloride channel subfamily.</text>
</comment>
<feature type="transmembrane region" description="Helical" evidence="6">
    <location>
        <begin position="15"/>
        <end position="32"/>
    </location>
</feature>
<evidence type="ECO:0000313" key="7">
    <source>
        <dbReference type="Proteomes" id="UP000050761"/>
    </source>
</evidence>
<dbReference type="Proteomes" id="UP000050761">
    <property type="component" value="Unassembled WGS sequence"/>
</dbReference>
<evidence type="ECO:0000256" key="2">
    <source>
        <dbReference type="ARBA" id="ARBA00022692"/>
    </source>
</evidence>
<comment type="function">
    <text evidence="6">Forms chloride channels.</text>
</comment>
<evidence type="ECO:0000256" key="5">
    <source>
        <dbReference type="ARBA" id="ARBA00034769"/>
    </source>
</evidence>
<dbReference type="PANTHER" id="PTHR10736:SF58">
    <property type="entry name" value="BESTROPHIN HOMOLOG-RELATED"/>
    <property type="match status" value="1"/>
</dbReference>
<keyword evidence="3 6" id="KW-1133">Transmembrane helix</keyword>
<comment type="caution">
    <text evidence="6">Lacks conserved residue(s) required for the propagation of feature annotation.</text>
</comment>
<keyword evidence="2 6" id="KW-0812">Transmembrane</keyword>
<reference evidence="8" key="1">
    <citation type="submission" date="2019-09" db="UniProtKB">
        <authorList>
            <consortium name="WormBaseParasite"/>
        </authorList>
    </citation>
    <scope>IDENTIFICATION</scope>
</reference>
<comment type="subcellular location">
    <subcellularLocation>
        <location evidence="6">Cell membrane</location>
        <topology evidence="6">Multi-pass membrane protein</topology>
    </subcellularLocation>
    <subcellularLocation>
        <location evidence="1">Membrane</location>
    </subcellularLocation>
</comment>
<dbReference type="AlphaFoldDB" id="A0A183FA32"/>
<organism evidence="7 8">
    <name type="scientific">Heligmosomoides polygyrus</name>
    <name type="common">Parasitic roundworm</name>
    <dbReference type="NCBI Taxonomy" id="6339"/>
    <lineage>
        <taxon>Eukaryota</taxon>
        <taxon>Metazoa</taxon>
        <taxon>Ecdysozoa</taxon>
        <taxon>Nematoda</taxon>
        <taxon>Chromadorea</taxon>
        <taxon>Rhabditida</taxon>
        <taxon>Rhabditina</taxon>
        <taxon>Rhabditomorpha</taxon>
        <taxon>Strongyloidea</taxon>
        <taxon>Heligmosomidae</taxon>
        <taxon>Heligmosomoides</taxon>
    </lineage>
</organism>
<dbReference type="GO" id="GO:0005886">
    <property type="term" value="C:plasma membrane"/>
    <property type="evidence" value="ECO:0007669"/>
    <property type="project" value="UniProtKB-SubCell"/>
</dbReference>
<keyword evidence="6" id="KW-0407">Ion channel</keyword>
<protein>
    <recommendedName>
        <fullName evidence="6">Bestrophin homolog</fullName>
    </recommendedName>
</protein>
<dbReference type="PANTHER" id="PTHR10736">
    <property type="entry name" value="BESTROPHIN"/>
    <property type="match status" value="1"/>
</dbReference>
<keyword evidence="6" id="KW-0869">Chloride channel</keyword>
<evidence type="ECO:0000313" key="8">
    <source>
        <dbReference type="WBParaSite" id="HPBE_0000302401-mRNA-1"/>
    </source>
</evidence>
<dbReference type="GO" id="GO:0005254">
    <property type="term" value="F:chloride channel activity"/>
    <property type="evidence" value="ECO:0007669"/>
    <property type="project" value="UniProtKB-KW"/>
</dbReference>
<evidence type="ECO:0000256" key="3">
    <source>
        <dbReference type="ARBA" id="ARBA00022989"/>
    </source>
</evidence>
<dbReference type="InterPro" id="IPR021134">
    <property type="entry name" value="Bestrophin-like"/>
</dbReference>
<dbReference type="WBParaSite" id="HPBE_0000302401-mRNA-1">
    <property type="protein sequence ID" value="HPBE_0000302401-mRNA-1"/>
    <property type="gene ID" value="HPBE_0000302401"/>
</dbReference>
<name>A0A183FA32_HELPZ</name>
<evidence type="ECO:0000256" key="4">
    <source>
        <dbReference type="ARBA" id="ARBA00023136"/>
    </source>
</evidence>
<keyword evidence="6" id="KW-0406">Ion transport</keyword>
<keyword evidence="6" id="KW-1003">Cell membrane</keyword>
<keyword evidence="4 6" id="KW-0472">Membrane</keyword>
<evidence type="ECO:0000256" key="1">
    <source>
        <dbReference type="ARBA" id="ARBA00004370"/>
    </source>
</evidence>
<dbReference type="Pfam" id="PF01062">
    <property type="entry name" value="Bestrophin"/>
    <property type="match status" value="2"/>
</dbReference>
<dbReference type="InterPro" id="IPR000615">
    <property type="entry name" value="Bestrophin"/>
</dbReference>
<sequence>LKTFERIADYCDYRLVYIPLTFMLGFFVSIIVDRWRSIFNNMGWIENLALTVAHLLRGEEKEPRQMRRDIVRYTVLAQVSDVGTLRSVQRFDRALQILVFRDISLRVRRRFPNMDTLVAAGKCIDAVGRKVFVTKSFSAG</sequence>
<keyword evidence="7" id="KW-1185">Reference proteome</keyword>
<proteinExistence type="inferred from homology"/>
<keyword evidence="6" id="KW-0813">Transport</keyword>